<dbReference type="EMBL" id="KV014880">
    <property type="protein sequence ID" value="KZV21639.1"/>
    <property type="molecule type" value="Genomic_DNA"/>
</dbReference>
<dbReference type="InterPro" id="IPR057984">
    <property type="entry name" value="PATROL1_C"/>
</dbReference>
<feature type="domain" description="MHD2" evidence="3">
    <location>
        <begin position="664"/>
        <end position="774"/>
    </location>
</feature>
<dbReference type="OrthoDB" id="2015333at2759"/>
<evidence type="ECO:0000313" key="4">
    <source>
        <dbReference type="EMBL" id="KZV21639.1"/>
    </source>
</evidence>
<dbReference type="PANTHER" id="PTHR31280">
    <property type="entry name" value="PROTEIN UNC-13 HOMOLOG"/>
    <property type="match status" value="1"/>
</dbReference>
<evidence type="ECO:0000259" key="3">
    <source>
        <dbReference type="PROSITE" id="PS51259"/>
    </source>
</evidence>
<evidence type="ECO:0000256" key="1">
    <source>
        <dbReference type="SAM" id="MobiDB-lite"/>
    </source>
</evidence>
<dbReference type="InterPro" id="IPR008528">
    <property type="entry name" value="unc-13_homologue"/>
</dbReference>
<name>A0A2Z7AQK8_9LAMI</name>
<dbReference type="AlphaFoldDB" id="A0A2Z7AQK8"/>
<evidence type="ECO:0000313" key="5">
    <source>
        <dbReference type="Proteomes" id="UP000250235"/>
    </source>
</evidence>
<dbReference type="Proteomes" id="UP000250235">
    <property type="component" value="Unassembled WGS sequence"/>
</dbReference>
<gene>
    <name evidence="4" type="ORF">F511_17664</name>
</gene>
<protein>
    <submittedName>
        <fullName evidence="4">Uncharacterized protein</fullName>
    </submittedName>
</protein>
<feature type="region of interest" description="Disordered" evidence="1">
    <location>
        <begin position="781"/>
        <end position="804"/>
    </location>
</feature>
<dbReference type="PROSITE" id="PS51258">
    <property type="entry name" value="MHD1"/>
    <property type="match status" value="1"/>
</dbReference>
<feature type="domain" description="MHD1" evidence="2">
    <location>
        <begin position="394"/>
        <end position="537"/>
    </location>
</feature>
<dbReference type="PROSITE" id="PS51259">
    <property type="entry name" value="MHD2"/>
    <property type="match status" value="1"/>
</dbReference>
<dbReference type="PANTHER" id="PTHR31280:SF16">
    <property type="entry name" value="GLS PROTEIN (DUF810)"/>
    <property type="match status" value="1"/>
</dbReference>
<dbReference type="InterPro" id="IPR014770">
    <property type="entry name" value="Munc13_1"/>
</dbReference>
<organism evidence="4 5">
    <name type="scientific">Dorcoceras hygrometricum</name>
    <dbReference type="NCBI Taxonomy" id="472368"/>
    <lineage>
        <taxon>Eukaryota</taxon>
        <taxon>Viridiplantae</taxon>
        <taxon>Streptophyta</taxon>
        <taxon>Embryophyta</taxon>
        <taxon>Tracheophyta</taxon>
        <taxon>Spermatophyta</taxon>
        <taxon>Magnoliopsida</taxon>
        <taxon>eudicotyledons</taxon>
        <taxon>Gunneridae</taxon>
        <taxon>Pentapetalae</taxon>
        <taxon>asterids</taxon>
        <taxon>lamiids</taxon>
        <taxon>Lamiales</taxon>
        <taxon>Gesneriaceae</taxon>
        <taxon>Didymocarpoideae</taxon>
        <taxon>Trichosporeae</taxon>
        <taxon>Loxocarpinae</taxon>
        <taxon>Dorcoceras</taxon>
    </lineage>
</organism>
<sequence length="833" mass="94373">MRVQMRVTEQTDSRVRRGLLRVAAGQLGRRIESIVLPLELLQQLKSSDFTRPQEYEAWQRRILKVLEAGLIVHPRMPLDKSQTAPQRLRQILRAAREKPIETGKHSESMQVLRNVVASLSCREFDGSLSDVSHWADGIPLNFHLYQKLLDACFDVNDEASVVEEVDEVLEFIKKTWVVLGINQMVHNLCFLWLLFNRYVTNGQIEGDLLFAADHMMVEVAKDAEATHDSSYSNIASSIMTLILEWAEKLLFHYHDNFYRGNSDAMQSVLSLGVSAAKILEVSLSHEYQNRKEVDVGCRRVDAYIRSSVRSAQEKKKVISSRQSSKYQQSTLPVLSILSQNICDLVFNEKEIYSPVLKRWHPLATGIAVATLHTCFAGELKKFVSSISELNPEAIQVLLAADKLEKDLVEMAVSDSVESEDGGKAIIQEMTPYEAEAVIANLVKSWIQTRVDRLKEWVDRNLQQENWNPQANKGRFAPSAVEVLRTIDETLEAFFFLPIPMHPVLLPELMSGLERCLQSYVIKAKSGCGSRVTFVPTLPVLTRCNTGSKFRAFKRKDRLVGPGRKSQDDVKNGDYSFGIPQLCLLLNTLYNTRKELEVIEKRVVSNLRNGGYVRDENVAEGLFALSISSCMEGIQQLSEAVAYKVVFCDLSHLLWDYLYIGEVSTFRIDPFLQELEKNLEIISVMVHDRIRTRVITDVLRASIEGFLLVLLGGGPSRVFTVQDSLIIEEDFKFLADLFWSNGDGLPKELIDKLSVTFKSVLPLFQTSSENLIEQLRRITISSHGDSGKSRLPLPPTTGQWGPTEPNTILRVLCNRNDKMASKFLKKMYDLPKKT</sequence>
<dbReference type="InterPro" id="IPR014772">
    <property type="entry name" value="Munc13_dom-2"/>
</dbReference>
<feature type="compositionally biased region" description="Polar residues" evidence="1">
    <location>
        <begin position="795"/>
        <end position="804"/>
    </location>
</feature>
<evidence type="ECO:0000259" key="2">
    <source>
        <dbReference type="PROSITE" id="PS51258"/>
    </source>
</evidence>
<accession>A0A2Z7AQK8</accession>
<keyword evidence="5" id="KW-1185">Reference proteome</keyword>
<dbReference type="Pfam" id="PF25761">
    <property type="entry name" value="TPR_PATROL1"/>
    <property type="match status" value="1"/>
</dbReference>
<reference evidence="4 5" key="1">
    <citation type="journal article" date="2015" name="Proc. Natl. Acad. Sci. U.S.A.">
        <title>The resurrection genome of Boea hygrometrica: A blueprint for survival of dehydration.</title>
        <authorList>
            <person name="Xiao L."/>
            <person name="Yang G."/>
            <person name="Zhang L."/>
            <person name="Yang X."/>
            <person name="Zhao S."/>
            <person name="Ji Z."/>
            <person name="Zhou Q."/>
            <person name="Hu M."/>
            <person name="Wang Y."/>
            <person name="Chen M."/>
            <person name="Xu Y."/>
            <person name="Jin H."/>
            <person name="Xiao X."/>
            <person name="Hu G."/>
            <person name="Bao F."/>
            <person name="Hu Y."/>
            <person name="Wan P."/>
            <person name="Li L."/>
            <person name="Deng X."/>
            <person name="Kuang T."/>
            <person name="Xiang C."/>
            <person name="Zhu J.K."/>
            <person name="Oliver M.J."/>
            <person name="He Y."/>
        </authorList>
    </citation>
    <scope>NUCLEOTIDE SEQUENCE [LARGE SCALE GENOMIC DNA]</scope>
    <source>
        <strain evidence="5">cv. XS01</strain>
    </source>
</reference>
<proteinExistence type="predicted"/>